<dbReference type="PANTHER" id="PTHR13622">
    <property type="entry name" value="THIAMIN PYROPHOSPHOKINASE"/>
    <property type="match status" value="1"/>
</dbReference>
<dbReference type="InterPro" id="IPR007371">
    <property type="entry name" value="TPK_catalytic"/>
</dbReference>
<comment type="caution">
    <text evidence="6">The sequence shown here is derived from an EMBL/GenBank/DDBJ whole genome shotgun (WGS) entry which is preliminary data.</text>
</comment>
<keyword evidence="3" id="KW-0418">Kinase</keyword>
<gene>
    <name evidence="6" type="ORF">LNINA_LOCUS5492</name>
</gene>
<dbReference type="GO" id="GO:0009229">
    <property type="term" value="P:thiamine diphosphate biosynthetic process"/>
    <property type="evidence" value="ECO:0007669"/>
    <property type="project" value="InterPro"/>
</dbReference>
<dbReference type="Pfam" id="PF04265">
    <property type="entry name" value="TPK_B1_binding"/>
    <property type="match status" value="1"/>
</dbReference>
<dbReference type="GO" id="GO:0016301">
    <property type="term" value="F:kinase activity"/>
    <property type="evidence" value="ECO:0007669"/>
    <property type="project" value="UniProtKB-KW"/>
</dbReference>
<keyword evidence="4" id="KW-0067">ATP-binding</keyword>
<dbReference type="FunFam" id="3.40.50.10240:FF:000006">
    <property type="entry name" value="Thiamin pyrophosphokinase 1"/>
    <property type="match status" value="1"/>
</dbReference>
<proteinExistence type="predicted"/>
<dbReference type="InterPro" id="IPR036759">
    <property type="entry name" value="TPK_catalytic_sf"/>
</dbReference>
<evidence type="ECO:0000313" key="7">
    <source>
        <dbReference type="Proteomes" id="UP001497472"/>
    </source>
</evidence>
<dbReference type="InterPro" id="IPR036371">
    <property type="entry name" value="TPK_B1-bd_sf"/>
</dbReference>
<dbReference type="GO" id="GO:0005524">
    <property type="term" value="F:ATP binding"/>
    <property type="evidence" value="ECO:0007669"/>
    <property type="project" value="UniProtKB-KW"/>
</dbReference>
<evidence type="ECO:0000256" key="3">
    <source>
        <dbReference type="ARBA" id="ARBA00022777"/>
    </source>
</evidence>
<dbReference type="PANTHER" id="PTHR13622:SF8">
    <property type="entry name" value="THIAMIN PYROPHOSPHOKINASE 1"/>
    <property type="match status" value="1"/>
</dbReference>
<dbReference type="Gene3D" id="2.60.120.320">
    <property type="entry name" value="Thiamin pyrophosphokinase, thiamin-binding domain"/>
    <property type="match status" value="1"/>
</dbReference>
<dbReference type="SMART" id="SM00983">
    <property type="entry name" value="TPK_B1_binding"/>
    <property type="match status" value="1"/>
</dbReference>
<dbReference type="Proteomes" id="UP001497472">
    <property type="component" value="Unassembled WGS sequence"/>
</dbReference>
<dbReference type="InterPro" id="IPR006282">
    <property type="entry name" value="Thi_PPkinase"/>
</dbReference>
<dbReference type="Gene3D" id="3.40.50.10240">
    <property type="entry name" value="Thiamin pyrophosphokinase, catalytic domain"/>
    <property type="match status" value="1"/>
</dbReference>
<feature type="domain" description="Thiamin pyrophosphokinase thiamin-binding" evidence="5">
    <location>
        <begin position="202"/>
        <end position="273"/>
    </location>
</feature>
<dbReference type="EMBL" id="CAVLEF010000007">
    <property type="protein sequence ID" value="CAK1545879.1"/>
    <property type="molecule type" value="Genomic_DNA"/>
</dbReference>
<dbReference type="SUPFAM" id="SSF63999">
    <property type="entry name" value="Thiamin pyrophosphokinase, catalytic domain"/>
    <property type="match status" value="1"/>
</dbReference>
<keyword evidence="2" id="KW-0547">Nucleotide-binding</keyword>
<keyword evidence="7" id="KW-1185">Reference proteome</keyword>
<dbReference type="InterPro" id="IPR007373">
    <property type="entry name" value="Thiamin_PyroPKinase_B1-bd"/>
</dbReference>
<evidence type="ECO:0000256" key="1">
    <source>
        <dbReference type="ARBA" id="ARBA00022679"/>
    </source>
</evidence>
<dbReference type="GO" id="GO:0030975">
    <property type="term" value="F:thiamine binding"/>
    <property type="evidence" value="ECO:0007669"/>
    <property type="project" value="InterPro"/>
</dbReference>
<dbReference type="FunFam" id="2.60.120.320:FF:000001">
    <property type="entry name" value="Thiamine pyrophosphokinase"/>
    <property type="match status" value="1"/>
</dbReference>
<name>A0AAV1JA58_9NEOP</name>
<evidence type="ECO:0000313" key="6">
    <source>
        <dbReference type="EMBL" id="CAK1545879.1"/>
    </source>
</evidence>
<evidence type="ECO:0000259" key="5">
    <source>
        <dbReference type="SMART" id="SM00983"/>
    </source>
</evidence>
<dbReference type="GO" id="GO:0006772">
    <property type="term" value="P:thiamine metabolic process"/>
    <property type="evidence" value="ECO:0007669"/>
    <property type="project" value="InterPro"/>
</dbReference>
<protein>
    <recommendedName>
        <fullName evidence="5">Thiamin pyrophosphokinase thiamin-binding domain-containing protein</fullName>
    </recommendedName>
</protein>
<keyword evidence="1" id="KW-0808">Transferase</keyword>
<reference evidence="6 7" key="1">
    <citation type="submission" date="2023-11" db="EMBL/GenBank/DDBJ databases">
        <authorList>
            <person name="Okamura Y."/>
        </authorList>
    </citation>
    <scope>NUCLEOTIDE SEQUENCE [LARGE SCALE GENOMIC DNA]</scope>
</reference>
<dbReference type="Pfam" id="PF04263">
    <property type="entry name" value="TPK_catalytic"/>
    <property type="match status" value="1"/>
</dbReference>
<dbReference type="SUPFAM" id="SSF63862">
    <property type="entry name" value="Thiamin pyrophosphokinase, substrate-binding domain"/>
    <property type="match status" value="1"/>
</dbReference>
<sequence>MTTNGIIRNHFPCTPVCNIVKCWQWDISPFIDNLKQRSSKYGVVILNRPITQKQEFIKTLWNNATFRITVDGGTTHWNKFINSLTLEDKKTIRLPDLITGDFDSITKDLLQEYKKKGCKALHTPDQNDTDFTKALIELQNLCRQQEKELDHIVTLGQNSGRIDQILGNIQTLFLVREREILNPNTNVYIVSDDTISWLLLPGDHVICVPEETRKHSRSWCSLVPIGESCDAVTTSGLKWNLDNQPLKFGLLVSTSNTFDGSELVKIKCSHSLLWSMKRHQHYELVSLPLRGSRAERVRFLVIRNTFTDRRGTI</sequence>
<evidence type="ECO:0000256" key="4">
    <source>
        <dbReference type="ARBA" id="ARBA00022840"/>
    </source>
</evidence>
<dbReference type="CDD" id="cd07995">
    <property type="entry name" value="TPK"/>
    <property type="match status" value="1"/>
</dbReference>
<dbReference type="NCBIfam" id="TIGR01378">
    <property type="entry name" value="thi_PPkinase"/>
    <property type="match status" value="1"/>
</dbReference>
<dbReference type="AlphaFoldDB" id="A0AAV1JA58"/>
<organism evidence="6 7">
    <name type="scientific">Leptosia nina</name>
    <dbReference type="NCBI Taxonomy" id="320188"/>
    <lineage>
        <taxon>Eukaryota</taxon>
        <taxon>Metazoa</taxon>
        <taxon>Ecdysozoa</taxon>
        <taxon>Arthropoda</taxon>
        <taxon>Hexapoda</taxon>
        <taxon>Insecta</taxon>
        <taxon>Pterygota</taxon>
        <taxon>Neoptera</taxon>
        <taxon>Endopterygota</taxon>
        <taxon>Lepidoptera</taxon>
        <taxon>Glossata</taxon>
        <taxon>Ditrysia</taxon>
        <taxon>Papilionoidea</taxon>
        <taxon>Pieridae</taxon>
        <taxon>Pierinae</taxon>
        <taxon>Leptosia</taxon>
    </lineage>
</organism>
<evidence type="ECO:0000256" key="2">
    <source>
        <dbReference type="ARBA" id="ARBA00022741"/>
    </source>
</evidence>
<accession>A0AAV1JA58</accession>
<dbReference type="GO" id="GO:0004788">
    <property type="term" value="F:thiamine diphosphokinase activity"/>
    <property type="evidence" value="ECO:0007669"/>
    <property type="project" value="InterPro"/>
</dbReference>